<proteinExistence type="predicted"/>
<dbReference type="Proteomes" id="UP001295469">
    <property type="component" value="Chromosome C03"/>
</dbReference>
<organism evidence="2">
    <name type="scientific">Brassica napus</name>
    <name type="common">Rape</name>
    <dbReference type="NCBI Taxonomy" id="3708"/>
    <lineage>
        <taxon>Eukaryota</taxon>
        <taxon>Viridiplantae</taxon>
        <taxon>Streptophyta</taxon>
        <taxon>Embryophyta</taxon>
        <taxon>Tracheophyta</taxon>
        <taxon>Spermatophyta</taxon>
        <taxon>Magnoliopsida</taxon>
        <taxon>eudicotyledons</taxon>
        <taxon>Gunneridae</taxon>
        <taxon>Pentapetalae</taxon>
        <taxon>rosids</taxon>
        <taxon>malvids</taxon>
        <taxon>Brassicales</taxon>
        <taxon>Brassicaceae</taxon>
        <taxon>Brassiceae</taxon>
        <taxon>Brassica</taxon>
    </lineage>
</organism>
<feature type="region of interest" description="Disordered" evidence="1">
    <location>
        <begin position="76"/>
        <end position="95"/>
    </location>
</feature>
<protein>
    <submittedName>
        <fullName evidence="2">(rape) hypothetical protein</fullName>
    </submittedName>
</protein>
<accession>A0A816IB71</accession>
<feature type="region of interest" description="Disordered" evidence="1">
    <location>
        <begin position="35"/>
        <end position="62"/>
    </location>
</feature>
<gene>
    <name evidence="2" type="ORF">DARMORV10_C03P46140.1</name>
</gene>
<sequence length="114" mass="13044">MSLFPPRDGAMWICTAFGRKICRQTSTTQQLRQTLGIPMIDLRNRPSPPPSSSKASAYSRRATRTPEAFLEVCHTTHMNQKMKKRSTTKTKPNDIYEKTMEAALHCRLDPFGTW</sequence>
<evidence type="ECO:0000256" key="1">
    <source>
        <dbReference type="SAM" id="MobiDB-lite"/>
    </source>
</evidence>
<dbReference type="AlphaFoldDB" id="A0A816IB71"/>
<reference evidence="2" key="1">
    <citation type="submission" date="2021-01" db="EMBL/GenBank/DDBJ databases">
        <authorList>
            <consortium name="Genoscope - CEA"/>
            <person name="William W."/>
        </authorList>
    </citation>
    <scope>NUCLEOTIDE SEQUENCE</scope>
</reference>
<evidence type="ECO:0000313" key="2">
    <source>
        <dbReference type="EMBL" id="CAF1704309.1"/>
    </source>
</evidence>
<dbReference type="EMBL" id="HG994367">
    <property type="protein sequence ID" value="CAF1704309.1"/>
    <property type="molecule type" value="Genomic_DNA"/>
</dbReference>
<name>A0A816IB71_BRANA</name>